<accession>A0A839ALJ5</accession>
<dbReference type="PROSITE" id="PS51257">
    <property type="entry name" value="PROKAR_LIPOPROTEIN"/>
    <property type="match status" value="1"/>
</dbReference>
<dbReference type="RefSeq" id="WP_182123746.1">
    <property type="nucleotide sequence ID" value="NZ_JACGLS010000001.1"/>
</dbReference>
<evidence type="ECO:0000313" key="2">
    <source>
        <dbReference type="Proteomes" id="UP000563906"/>
    </source>
</evidence>
<evidence type="ECO:0008006" key="3">
    <source>
        <dbReference type="Google" id="ProtNLM"/>
    </source>
</evidence>
<dbReference type="EMBL" id="JACGLS010000001">
    <property type="protein sequence ID" value="MBA6155240.1"/>
    <property type="molecule type" value="Genomic_DNA"/>
</dbReference>
<keyword evidence="2" id="KW-1185">Reference proteome</keyword>
<gene>
    <name evidence="1" type="ORF">H3Z83_01695</name>
</gene>
<dbReference type="Proteomes" id="UP000563906">
    <property type="component" value="Unassembled WGS sequence"/>
</dbReference>
<proteinExistence type="predicted"/>
<dbReference type="AlphaFoldDB" id="A0A839ALJ5"/>
<comment type="caution">
    <text evidence="1">The sequence shown here is derived from an EMBL/GenBank/DDBJ whole genome shotgun (WGS) entry which is preliminary data.</text>
</comment>
<name>A0A839ALJ5_9FLAO</name>
<sequence length="219" mass="25163">MKNNKHILILLFITLFLSSCMPTRHYINNVVKTGEIDKSSTKQILIAGNDKVELNNFKKTFEKNFKTDKAFLESYLNEFRTYIKLNNQYSKVEIDANKNWDLLAEGYNAGNQNSINLLFLNTNQNYLFYIKGFKIDNRIVTSYSPGFGPGSFGQHNSTEFCVVTTKFAVYDIKKQKQLLEFDAIGESSVFMFDFTKTLLKAKARSIENAVKYIKTGKTS</sequence>
<reference evidence="1 2" key="1">
    <citation type="submission" date="2020-07" db="EMBL/GenBank/DDBJ databases">
        <title>Bacterium isolated from marine sediment.</title>
        <authorList>
            <person name="Shang D."/>
            <person name="Du Z.-J."/>
        </authorList>
    </citation>
    <scope>NUCLEOTIDE SEQUENCE [LARGE SCALE GENOMIC DNA]</scope>
    <source>
        <strain evidence="1 2">S7007</strain>
    </source>
</reference>
<organism evidence="1 2">
    <name type="scientific">Tenacibaculum pelagium</name>
    <dbReference type="NCBI Taxonomy" id="2759527"/>
    <lineage>
        <taxon>Bacteria</taxon>
        <taxon>Pseudomonadati</taxon>
        <taxon>Bacteroidota</taxon>
        <taxon>Flavobacteriia</taxon>
        <taxon>Flavobacteriales</taxon>
        <taxon>Flavobacteriaceae</taxon>
        <taxon>Tenacibaculum</taxon>
    </lineage>
</organism>
<protein>
    <recommendedName>
        <fullName evidence="3">Lipoprotein</fullName>
    </recommendedName>
</protein>
<evidence type="ECO:0000313" key="1">
    <source>
        <dbReference type="EMBL" id="MBA6155240.1"/>
    </source>
</evidence>